<feature type="region of interest" description="Disordered" evidence="1">
    <location>
        <begin position="142"/>
        <end position="193"/>
    </location>
</feature>
<feature type="chain" id="PRO_5043135747" evidence="2">
    <location>
        <begin position="19"/>
        <end position="193"/>
    </location>
</feature>
<evidence type="ECO:0000313" key="5">
    <source>
        <dbReference type="WBParaSite" id="NBR_0001073001-mRNA-1"/>
    </source>
</evidence>
<keyword evidence="4" id="KW-1185">Reference proteome</keyword>
<reference evidence="5" key="1">
    <citation type="submission" date="2016-04" db="UniProtKB">
        <authorList>
            <consortium name="WormBaseParasite"/>
        </authorList>
    </citation>
    <scope>IDENTIFICATION</scope>
</reference>
<dbReference type="AlphaFoldDB" id="A0A158QZU9"/>
<evidence type="ECO:0000313" key="4">
    <source>
        <dbReference type="Proteomes" id="UP000271162"/>
    </source>
</evidence>
<proteinExistence type="predicted"/>
<dbReference type="WBParaSite" id="NBR_0001073001-mRNA-1">
    <property type="protein sequence ID" value="NBR_0001073001-mRNA-1"/>
    <property type="gene ID" value="NBR_0001073001"/>
</dbReference>
<reference evidence="3 4" key="2">
    <citation type="submission" date="2018-11" db="EMBL/GenBank/DDBJ databases">
        <authorList>
            <consortium name="Pathogen Informatics"/>
        </authorList>
    </citation>
    <scope>NUCLEOTIDE SEQUENCE [LARGE SCALE GENOMIC DNA]</scope>
</reference>
<feature type="compositionally biased region" description="Basic and acidic residues" evidence="1">
    <location>
        <begin position="181"/>
        <end position="193"/>
    </location>
</feature>
<gene>
    <name evidence="3" type="ORF">NBR_LOCUS10731</name>
</gene>
<name>A0A158QZU9_NIPBR</name>
<feature type="compositionally biased region" description="Basic and acidic residues" evidence="1">
    <location>
        <begin position="158"/>
        <end position="174"/>
    </location>
</feature>
<evidence type="ECO:0000256" key="2">
    <source>
        <dbReference type="SAM" id="SignalP"/>
    </source>
</evidence>
<sequence>MIALPVFLLLTFTTTTNGQFFDLDFPRITWNPFSDDFPSLIPSFPQFPSVFFDDWGFEAMMKRFRDMFGRMSEKSGIQTVNGTTIITQTIGGKTYVGTVPKNTSYFLSSSTKNINGTVTQVVKIQVGNETYVYETADGKTKLTDGKGSSLPLDSGFFKLKEETETTSEPKTEKETTEEESVTERSEETNKIQE</sequence>
<feature type="signal peptide" evidence="2">
    <location>
        <begin position="1"/>
        <end position="18"/>
    </location>
</feature>
<dbReference type="EMBL" id="UYSL01020374">
    <property type="protein sequence ID" value="VDL74320.1"/>
    <property type="molecule type" value="Genomic_DNA"/>
</dbReference>
<dbReference type="OMA" id="DFPRITW"/>
<dbReference type="Proteomes" id="UP000271162">
    <property type="component" value="Unassembled WGS sequence"/>
</dbReference>
<evidence type="ECO:0000313" key="3">
    <source>
        <dbReference type="EMBL" id="VDL74320.1"/>
    </source>
</evidence>
<organism evidence="5">
    <name type="scientific">Nippostrongylus brasiliensis</name>
    <name type="common">Rat hookworm</name>
    <dbReference type="NCBI Taxonomy" id="27835"/>
    <lineage>
        <taxon>Eukaryota</taxon>
        <taxon>Metazoa</taxon>
        <taxon>Ecdysozoa</taxon>
        <taxon>Nematoda</taxon>
        <taxon>Chromadorea</taxon>
        <taxon>Rhabditida</taxon>
        <taxon>Rhabditina</taxon>
        <taxon>Rhabditomorpha</taxon>
        <taxon>Strongyloidea</taxon>
        <taxon>Heligmosomidae</taxon>
        <taxon>Nippostrongylus</taxon>
    </lineage>
</organism>
<protein>
    <submittedName>
        <fullName evidence="5">FABP domain-containing protein</fullName>
    </submittedName>
</protein>
<evidence type="ECO:0000256" key="1">
    <source>
        <dbReference type="SAM" id="MobiDB-lite"/>
    </source>
</evidence>
<accession>A0A158QZU9</accession>
<keyword evidence="2" id="KW-0732">Signal</keyword>